<sequence>MPQPKQRAAPDWERIEADYRAGLLSVREIAASQGITEGAVRKRAKRDDWTRDLQPKIKAKADDLVRKAEVRTPVRTEREVVDANAQVIADVRVCHRRDIVRARNLAMKLLDELEVQTDNIDLLEQLETAIAGEDGSDGLTRVFQRVTSTSGRIDSAKKLAEAMKVLVGMEREAYGIVDAAKVEHTGKDGGPVEVVHMTPEAIREVMEKDDC</sequence>
<comment type="caution">
    <text evidence="1">The sequence shown here is derived from an EMBL/GenBank/DDBJ whole genome shotgun (WGS) entry which is preliminary data.</text>
</comment>
<evidence type="ECO:0000313" key="2">
    <source>
        <dbReference type="Proteomes" id="UP000245216"/>
    </source>
</evidence>
<proteinExistence type="predicted"/>
<evidence type="ECO:0000313" key="1">
    <source>
        <dbReference type="EMBL" id="PWE13605.1"/>
    </source>
</evidence>
<reference evidence="1 2" key="1">
    <citation type="submission" date="2018-05" db="EMBL/GenBank/DDBJ databases">
        <title>Genome Sequence of an Efficient Indole-Degrading Bacterium, Alcaligenes sp.YBY.</title>
        <authorList>
            <person name="Yang B."/>
        </authorList>
    </citation>
    <scope>NUCLEOTIDE SEQUENCE [LARGE SCALE GENOMIC DNA]</scope>
    <source>
        <strain evidence="1 2">YBY</strain>
    </source>
</reference>
<dbReference type="EMBL" id="QEXO01000004">
    <property type="protein sequence ID" value="PWE13605.1"/>
    <property type="molecule type" value="Genomic_DNA"/>
</dbReference>
<evidence type="ECO:0008006" key="3">
    <source>
        <dbReference type="Google" id="ProtNLM"/>
    </source>
</evidence>
<organism evidence="1 2">
    <name type="scientific">Alcaligenes faecalis</name>
    <dbReference type="NCBI Taxonomy" id="511"/>
    <lineage>
        <taxon>Bacteria</taxon>
        <taxon>Pseudomonadati</taxon>
        <taxon>Pseudomonadota</taxon>
        <taxon>Betaproteobacteria</taxon>
        <taxon>Burkholderiales</taxon>
        <taxon>Alcaligenaceae</taxon>
        <taxon>Alcaligenes</taxon>
    </lineage>
</organism>
<gene>
    <name evidence="1" type="ORF">DF183_16805</name>
</gene>
<protein>
    <recommendedName>
        <fullName evidence="3">Terminase</fullName>
    </recommendedName>
</protein>
<name>A0A2U2BHV6_ALCFA</name>
<dbReference type="Proteomes" id="UP000245216">
    <property type="component" value="Unassembled WGS sequence"/>
</dbReference>
<reference evidence="1 2" key="2">
    <citation type="submission" date="2018-05" db="EMBL/GenBank/DDBJ databases">
        <authorList>
            <person name="Lanie J.A."/>
            <person name="Ng W.-L."/>
            <person name="Kazmierczak K.M."/>
            <person name="Andrzejewski T.M."/>
            <person name="Davidsen T.M."/>
            <person name="Wayne K.J."/>
            <person name="Tettelin H."/>
            <person name="Glass J.I."/>
            <person name="Rusch D."/>
            <person name="Podicherti R."/>
            <person name="Tsui H.-C.T."/>
            <person name="Winkler M.E."/>
        </authorList>
    </citation>
    <scope>NUCLEOTIDE SEQUENCE [LARGE SCALE GENOMIC DNA]</scope>
    <source>
        <strain evidence="1 2">YBY</strain>
    </source>
</reference>
<dbReference type="AlphaFoldDB" id="A0A2U2BHV6"/>
<accession>A0A2U2BHV6</accession>